<protein>
    <submittedName>
        <fullName evidence="1">Uncharacterized protein</fullName>
    </submittedName>
</protein>
<accession>A0A942WA72</accession>
<reference evidence="1" key="1">
    <citation type="submission" date="2021-02" db="EMBL/GenBank/DDBJ databases">
        <title>Infant gut strain persistence is associated with maternal origin, phylogeny, and functional potential including surface adhesion and iron acquisition.</title>
        <authorList>
            <person name="Lou Y.C."/>
        </authorList>
    </citation>
    <scope>NUCLEOTIDE SEQUENCE</scope>
    <source>
        <strain evidence="1">L3_108_103G1_dasL3_108_103G1_concoct_2</strain>
    </source>
</reference>
<organism evidence="1 2">
    <name type="scientific">Amedibacillus dolichus</name>
    <dbReference type="NCBI Taxonomy" id="31971"/>
    <lineage>
        <taxon>Bacteria</taxon>
        <taxon>Bacillati</taxon>
        <taxon>Bacillota</taxon>
        <taxon>Erysipelotrichia</taxon>
        <taxon>Erysipelotrichales</taxon>
        <taxon>Erysipelotrichaceae</taxon>
        <taxon>Amedibacillus</taxon>
    </lineage>
</organism>
<sequence length="393" mass="47206">MEDKKEKIISALFLEECKKRNLSSTEFQNASEFFKEYQIPFIPTYSPASLKVFEKVEYHIYFQENKLAKELLTAFYNDKSFYYSYNYPECLLAKYAIEILDHKGNQQNEEQWNSLYELLDDSKLISFFYFFFGYFYVQNNLSRKAFTIFKKGYDKSVLFDTIYMQTLYLFHIGIQNDIEHRLFEALKYYKKVNQQFSLDNNHLCFNGCTLNITTVHSKLQLRNLSIECYKKILNSANRFADTHLKNLVFLNLAFDYLADKQYSNTIYYVNEGLKLPGVNSFDHYYLAEYYYMLCWAYCGLNDMPKAKQAFDKGKKYFPNDVFITNVYRLLEFFIQKDINSKNFENCLLELYQCIDLNNSENEKNLSLKKCVLIIKEYMIMKKYINTMKKYFLF</sequence>
<dbReference type="InterPro" id="IPR011990">
    <property type="entry name" value="TPR-like_helical_dom_sf"/>
</dbReference>
<dbReference type="AlphaFoldDB" id="A0A942WA72"/>
<proteinExistence type="predicted"/>
<dbReference type="EMBL" id="JAGZMZ010000004">
    <property type="protein sequence ID" value="MBS4883625.1"/>
    <property type="molecule type" value="Genomic_DNA"/>
</dbReference>
<dbReference type="Gene3D" id="1.25.40.10">
    <property type="entry name" value="Tetratricopeptide repeat domain"/>
    <property type="match status" value="1"/>
</dbReference>
<dbReference type="Proteomes" id="UP000753219">
    <property type="component" value="Unassembled WGS sequence"/>
</dbReference>
<gene>
    <name evidence="1" type="ORF">KHZ85_02545</name>
</gene>
<name>A0A942WA72_9FIRM</name>
<evidence type="ECO:0000313" key="1">
    <source>
        <dbReference type="EMBL" id="MBS4883625.1"/>
    </source>
</evidence>
<comment type="caution">
    <text evidence="1">The sequence shown here is derived from an EMBL/GenBank/DDBJ whole genome shotgun (WGS) entry which is preliminary data.</text>
</comment>
<dbReference type="SUPFAM" id="SSF48452">
    <property type="entry name" value="TPR-like"/>
    <property type="match status" value="1"/>
</dbReference>
<evidence type="ECO:0000313" key="2">
    <source>
        <dbReference type="Proteomes" id="UP000753219"/>
    </source>
</evidence>